<evidence type="ECO:0000313" key="2">
    <source>
        <dbReference type="EMBL" id="TNN45205.1"/>
    </source>
</evidence>
<accession>A0A4Z2FWE4</accession>
<reference evidence="2 3" key="1">
    <citation type="submission" date="2019-03" db="EMBL/GenBank/DDBJ databases">
        <title>First draft genome of Liparis tanakae, snailfish: a comprehensive survey of snailfish specific genes.</title>
        <authorList>
            <person name="Kim W."/>
            <person name="Song I."/>
            <person name="Jeong J.-H."/>
            <person name="Kim D."/>
            <person name="Kim S."/>
            <person name="Ryu S."/>
            <person name="Song J.Y."/>
            <person name="Lee S.K."/>
        </authorList>
    </citation>
    <scope>NUCLEOTIDE SEQUENCE [LARGE SCALE GENOMIC DNA]</scope>
    <source>
        <tissue evidence="2">Muscle</tissue>
    </source>
</reference>
<dbReference type="AlphaFoldDB" id="A0A4Z2FWE4"/>
<dbReference type="EMBL" id="SRLO01000860">
    <property type="protein sequence ID" value="TNN45205.1"/>
    <property type="molecule type" value="Genomic_DNA"/>
</dbReference>
<organism evidence="2 3">
    <name type="scientific">Liparis tanakae</name>
    <name type="common">Tanaka's snailfish</name>
    <dbReference type="NCBI Taxonomy" id="230148"/>
    <lineage>
        <taxon>Eukaryota</taxon>
        <taxon>Metazoa</taxon>
        <taxon>Chordata</taxon>
        <taxon>Craniata</taxon>
        <taxon>Vertebrata</taxon>
        <taxon>Euteleostomi</taxon>
        <taxon>Actinopterygii</taxon>
        <taxon>Neopterygii</taxon>
        <taxon>Teleostei</taxon>
        <taxon>Neoteleostei</taxon>
        <taxon>Acanthomorphata</taxon>
        <taxon>Eupercaria</taxon>
        <taxon>Perciformes</taxon>
        <taxon>Cottioidei</taxon>
        <taxon>Cottales</taxon>
        <taxon>Liparidae</taxon>
        <taxon>Liparis</taxon>
    </lineage>
</organism>
<evidence type="ECO:0000256" key="1">
    <source>
        <dbReference type="SAM" id="MobiDB-lite"/>
    </source>
</evidence>
<name>A0A4Z2FWE4_9TELE</name>
<sequence>MDRLKHKRGGNGEQNLVFGIILGVSVPPQYLKHGLHNTYIGNFNQMDNICIEGHQQRDALGAIGVEVLLDGKAAGIALFNSEHRGEESDVPQHHIMKKGPQENAKHSGLWDSI</sequence>
<evidence type="ECO:0000313" key="3">
    <source>
        <dbReference type="Proteomes" id="UP000314294"/>
    </source>
</evidence>
<comment type="caution">
    <text evidence="2">The sequence shown here is derived from an EMBL/GenBank/DDBJ whole genome shotgun (WGS) entry which is preliminary data.</text>
</comment>
<protein>
    <submittedName>
        <fullName evidence="2">Uncharacterized protein</fullName>
    </submittedName>
</protein>
<proteinExistence type="predicted"/>
<feature type="region of interest" description="Disordered" evidence="1">
    <location>
        <begin position="84"/>
        <end position="113"/>
    </location>
</feature>
<dbReference type="Proteomes" id="UP000314294">
    <property type="component" value="Unassembled WGS sequence"/>
</dbReference>
<keyword evidence="3" id="KW-1185">Reference proteome</keyword>
<gene>
    <name evidence="2" type="ORF">EYF80_044583</name>
</gene>